<dbReference type="STRING" id="37546.A0A1B0G9Z2"/>
<dbReference type="AlphaFoldDB" id="A0A1B0G9Z2"/>
<dbReference type="VEuPathDB" id="VectorBase:GMOY010129"/>
<dbReference type="SUPFAM" id="SSF53335">
    <property type="entry name" value="S-adenosyl-L-methionine-dependent methyltransferases"/>
    <property type="match status" value="1"/>
</dbReference>
<proteinExistence type="predicted"/>
<dbReference type="Pfam" id="PF13679">
    <property type="entry name" value="Methyltransf_32"/>
    <property type="match status" value="1"/>
</dbReference>
<dbReference type="InterPro" id="IPR025714">
    <property type="entry name" value="Methyltranfer_dom"/>
</dbReference>
<accession>A0A1B0G9Z2</accession>
<name>A0A1B0G9Z2_GLOMM</name>
<sequence length="616" mass="71468">MTHSRNQAEERDINDLFDDIVLIEENCAAAGYQEGFSIGCKKGNEEGYRLGYEQGLSLGSELAEIYGKIVALQQVQHPEKVRRALNQLREAINKFPRENRRDADIIGSLENIRLLYKKLCVMLCSVQPSQPSAKLNKRLDTVLAFLEPYWEWVNCHMVNFLTDNTWQTYVPAALQKEVLDVSRLAACIETIFWSEDIQKSSLEYPECYKFVKLTQQHSLYSFDDILLTLDKFREINNIETNNHLNVKEFMSFKKKHEVEMTVNLIHGLLKSESKDEVFIIDAGDGKGYLSSRLALEYGYKVLGIDSNQSNTESALKRNRKLQKAWLSLKERAELQGLELASKKEKRKTRKGITPKTTSNYKTTSRFITNDLVLSHLLKEHFPDANCTSSICLTGLHTCGNLASTCLRVYHSQPECKFLCNIGCCYHLIKEMYSNRESFANMEIMNQQTEPGFPMSQYLQEKQIQLGRNARMLAAQSLERVLAAKEMPSPSLFYRALLEAAIREADLHFKENIQIGKVKNYRNFEEYATECLKKYPFLPIKTERVKYIQQKYQHSCRYLELFYMLRLCFSPVLETVILLDRLLYLHELNYTQSYLIPLFDPIISPRHYAIISIKNKR</sequence>
<keyword evidence="3" id="KW-1185">Reference proteome</keyword>
<feature type="domain" description="Methyltransferase" evidence="1">
    <location>
        <begin position="253"/>
        <end position="430"/>
    </location>
</feature>
<dbReference type="InterPro" id="IPR029063">
    <property type="entry name" value="SAM-dependent_MTases_sf"/>
</dbReference>
<dbReference type="InterPro" id="IPR052220">
    <property type="entry name" value="METTL25"/>
</dbReference>
<dbReference type="EMBL" id="CCAG010011403">
    <property type="status" value="NOT_ANNOTATED_CDS"/>
    <property type="molecule type" value="Genomic_DNA"/>
</dbReference>
<dbReference type="Proteomes" id="UP000092444">
    <property type="component" value="Unassembled WGS sequence"/>
</dbReference>
<protein>
    <recommendedName>
        <fullName evidence="1">Methyltransferase domain-containing protein</fullName>
    </recommendedName>
</protein>
<evidence type="ECO:0000313" key="3">
    <source>
        <dbReference type="Proteomes" id="UP000092444"/>
    </source>
</evidence>
<evidence type="ECO:0000259" key="1">
    <source>
        <dbReference type="Pfam" id="PF13679"/>
    </source>
</evidence>
<organism evidence="2 3">
    <name type="scientific">Glossina morsitans morsitans</name>
    <name type="common">Savannah tsetse fly</name>
    <dbReference type="NCBI Taxonomy" id="37546"/>
    <lineage>
        <taxon>Eukaryota</taxon>
        <taxon>Metazoa</taxon>
        <taxon>Ecdysozoa</taxon>
        <taxon>Arthropoda</taxon>
        <taxon>Hexapoda</taxon>
        <taxon>Insecta</taxon>
        <taxon>Pterygota</taxon>
        <taxon>Neoptera</taxon>
        <taxon>Endopterygota</taxon>
        <taxon>Diptera</taxon>
        <taxon>Brachycera</taxon>
        <taxon>Muscomorpha</taxon>
        <taxon>Hippoboscoidea</taxon>
        <taxon>Glossinidae</taxon>
        <taxon>Glossina</taxon>
    </lineage>
</organism>
<dbReference type="EnsemblMetazoa" id="GMOY010129-RA">
    <property type="protein sequence ID" value="GMOY010129-PA"/>
    <property type="gene ID" value="GMOY010129"/>
</dbReference>
<evidence type="ECO:0000313" key="2">
    <source>
        <dbReference type="EnsemblMetazoa" id="GMOY010129-PA"/>
    </source>
</evidence>
<dbReference type="PhylomeDB" id="A0A1B0G9Z2"/>
<dbReference type="PANTHER" id="PTHR12496">
    <property type="entry name" value="CGI-41 METHYLTRANSFERASE"/>
    <property type="match status" value="1"/>
</dbReference>
<reference evidence="2" key="1">
    <citation type="submission" date="2020-05" db="UniProtKB">
        <authorList>
            <consortium name="EnsemblMetazoa"/>
        </authorList>
    </citation>
    <scope>IDENTIFICATION</scope>
    <source>
        <strain evidence="2">Yale</strain>
    </source>
</reference>
<dbReference type="PANTHER" id="PTHR12496:SF9">
    <property type="entry name" value="METHYLTRANSFERASE-LIKE PROTEIN 25-RELATED"/>
    <property type="match status" value="1"/>
</dbReference>
<dbReference type="CDD" id="cd02440">
    <property type="entry name" value="AdoMet_MTases"/>
    <property type="match status" value="1"/>
</dbReference>